<dbReference type="AlphaFoldDB" id="S3D3Q7"/>
<reference evidence="1 2" key="1">
    <citation type="journal article" date="2013" name="BMC Genomics">
        <title>Genomics-driven discovery of the pneumocandin biosynthetic gene cluster in the fungus Glarea lozoyensis.</title>
        <authorList>
            <person name="Chen L."/>
            <person name="Yue Q."/>
            <person name="Zhang X."/>
            <person name="Xiang M."/>
            <person name="Wang C."/>
            <person name="Li S."/>
            <person name="Che Y."/>
            <person name="Ortiz-Lopez F.J."/>
            <person name="Bills G.F."/>
            <person name="Liu X."/>
            <person name="An Z."/>
        </authorList>
    </citation>
    <scope>NUCLEOTIDE SEQUENCE [LARGE SCALE GENOMIC DNA]</scope>
    <source>
        <strain evidence="2">ATCC 20868 / MF5171</strain>
    </source>
</reference>
<accession>S3D3Q7</accession>
<evidence type="ECO:0000313" key="2">
    <source>
        <dbReference type="Proteomes" id="UP000016922"/>
    </source>
</evidence>
<evidence type="ECO:0000313" key="1">
    <source>
        <dbReference type="EMBL" id="EPE32420.1"/>
    </source>
</evidence>
<dbReference type="GeneID" id="19466606"/>
<dbReference type="EMBL" id="KE145359">
    <property type="protein sequence ID" value="EPE32420.1"/>
    <property type="molecule type" value="Genomic_DNA"/>
</dbReference>
<gene>
    <name evidence="1" type="ORF">GLAREA_07553</name>
</gene>
<proteinExistence type="predicted"/>
<organism evidence="1 2">
    <name type="scientific">Glarea lozoyensis (strain ATCC 20868 / MF5171)</name>
    <dbReference type="NCBI Taxonomy" id="1116229"/>
    <lineage>
        <taxon>Eukaryota</taxon>
        <taxon>Fungi</taxon>
        <taxon>Dikarya</taxon>
        <taxon>Ascomycota</taxon>
        <taxon>Pezizomycotina</taxon>
        <taxon>Leotiomycetes</taxon>
        <taxon>Helotiales</taxon>
        <taxon>Helotiaceae</taxon>
        <taxon>Glarea</taxon>
    </lineage>
</organism>
<dbReference type="HOGENOM" id="CLU_2722453_0_0_1"/>
<dbReference type="RefSeq" id="XP_008080432.1">
    <property type="nucleotide sequence ID" value="XM_008082241.1"/>
</dbReference>
<sequence length="72" mass="8297">MFDASAKPPQKVLPLYATLTSFSNLKGPCKRYIQYLSRLYVLYGSIPTSASYPVRLIRTAPRQVLRMRMSRK</sequence>
<dbReference type="KEGG" id="glz:GLAREA_07553"/>
<dbReference type="Proteomes" id="UP000016922">
    <property type="component" value="Unassembled WGS sequence"/>
</dbReference>
<protein>
    <submittedName>
        <fullName evidence="1">Uncharacterized protein</fullName>
    </submittedName>
</protein>
<name>S3D3Q7_GLAL2</name>
<keyword evidence="2" id="KW-1185">Reference proteome</keyword>